<organism evidence="13 14">
    <name type="scientific">Desulfosporosinus metallidurans</name>
    <dbReference type="NCBI Taxonomy" id="1888891"/>
    <lineage>
        <taxon>Bacteria</taxon>
        <taxon>Bacillati</taxon>
        <taxon>Bacillota</taxon>
        <taxon>Clostridia</taxon>
        <taxon>Eubacteriales</taxon>
        <taxon>Desulfitobacteriaceae</taxon>
        <taxon>Desulfosporosinus</taxon>
    </lineage>
</organism>
<evidence type="ECO:0000256" key="6">
    <source>
        <dbReference type="ARBA" id="ARBA00022723"/>
    </source>
</evidence>
<keyword evidence="14" id="KW-1185">Reference proteome</keyword>
<dbReference type="GO" id="GO:0046872">
    <property type="term" value="F:metal ion binding"/>
    <property type="evidence" value="ECO:0007669"/>
    <property type="project" value="UniProtKB-KW"/>
</dbReference>
<proteinExistence type="inferred from homology"/>
<protein>
    <recommendedName>
        <fullName evidence="4">Phosphate propanoyltransferase</fullName>
        <ecNumber evidence="3">2.3.1.222</ecNumber>
    </recommendedName>
    <alternativeName>
        <fullName evidence="10">Phosphate acyltransferase PduL</fullName>
    </alternativeName>
    <alternativeName>
        <fullName evidence="9">Phosphotransacylase PduL</fullName>
    </alternativeName>
    <alternativeName>
        <fullName evidence="11">Propanediol utilization protein PduL</fullName>
    </alternativeName>
</protein>
<comment type="caution">
    <text evidence="13">The sequence shown here is derived from an EMBL/GenBank/DDBJ whole genome shotgun (WGS) entry which is preliminary data.</text>
</comment>
<evidence type="ECO:0000256" key="11">
    <source>
        <dbReference type="ARBA" id="ARBA00033077"/>
    </source>
</evidence>
<dbReference type="InterPro" id="IPR008300">
    <property type="entry name" value="PTAC"/>
</dbReference>
<accession>A0A1Q8R1B3</accession>
<comment type="catalytic activity">
    <reaction evidence="12">
        <text>propanoyl-CoA + phosphate = propanoyl phosphate + CoA</text>
        <dbReference type="Rhea" id="RHEA:28046"/>
        <dbReference type="ChEBI" id="CHEBI:43474"/>
        <dbReference type="ChEBI" id="CHEBI:57287"/>
        <dbReference type="ChEBI" id="CHEBI:57392"/>
        <dbReference type="ChEBI" id="CHEBI:58933"/>
        <dbReference type="EC" id="2.3.1.222"/>
    </reaction>
</comment>
<evidence type="ECO:0000256" key="1">
    <source>
        <dbReference type="ARBA" id="ARBA00001947"/>
    </source>
</evidence>
<dbReference type="EC" id="2.3.1.222" evidence="3"/>
<dbReference type="NCBIfam" id="NF011652">
    <property type="entry name" value="PRK15070.1"/>
    <property type="match status" value="1"/>
</dbReference>
<dbReference type="EMBL" id="MLBF01000003">
    <property type="protein sequence ID" value="OLN33394.1"/>
    <property type="molecule type" value="Genomic_DNA"/>
</dbReference>
<dbReference type="Proteomes" id="UP000186102">
    <property type="component" value="Unassembled WGS sequence"/>
</dbReference>
<comment type="similarity">
    <text evidence="2">Belongs to the PduL family.</text>
</comment>
<comment type="cofactor">
    <cofactor evidence="1">
        <name>Zn(2+)</name>
        <dbReference type="ChEBI" id="CHEBI:29105"/>
    </cofactor>
</comment>
<evidence type="ECO:0000313" key="13">
    <source>
        <dbReference type="EMBL" id="OLN33394.1"/>
    </source>
</evidence>
<evidence type="ECO:0000256" key="2">
    <source>
        <dbReference type="ARBA" id="ARBA00007342"/>
    </source>
</evidence>
<keyword evidence="8" id="KW-0012">Acyltransferase</keyword>
<reference evidence="13 14" key="1">
    <citation type="submission" date="2016-09" db="EMBL/GenBank/DDBJ databases">
        <title>Complete genome of Desulfosporosinus sp. OL.</title>
        <authorList>
            <person name="Mardanov A."/>
            <person name="Beletsky A."/>
            <person name="Panova A."/>
            <person name="Karnachuk O."/>
            <person name="Ravin N."/>
        </authorList>
    </citation>
    <scope>NUCLEOTIDE SEQUENCE [LARGE SCALE GENOMIC DNA]</scope>
    <source>
        <strain evidence="13 14">OL</strain>
    </source>
</reference>
<evidence type="ECO:0000313" key="14">
    <source>
        <dbReference type="Proteomes" id="UP000186102"/>
    </source>
</evidence>
<dbReference type="AlphaFoldDB" id="A0A1Q8R1B3"/>
<dbReference type="GO" id="GO:0016747">
    <property type="term" value="F:acyltransferase activity, transferring groups other than amino-acyl groups"/>
    <property type="evidence" value="ECO:0007669"/>
    <property type="project" value="InterPro"/>
</dbReference>
<dbReference type="PANTHER" id="PTHR39453">
    <property type="entry name" value="PHOSPHATE PROPANOYLTRANSFERASE"/>
    <property type="match status" value="1"/>
</dbReference>
<evidence type="ECO:0000256" key="8">
    <source>
        <dbReference type="ARBA" id="ARBA00023315"/>
    </source>
</evidence>
<dbReference type="PANTHER" id="PTHR39453:SF1">
    <property type="entry name" value="PHOSPHATE PROPANOYLTRANSFERASE"/>
    <property type="match status" value="1"/>
</dbReference>
<keyword evidence="7" id="KW-0862">Zinc</keyword>
<keyword evidence="5" id="KW-0808">Transferase</keyword>
<gene>
    <name evidence="13" type="ORF">DSOL_0640</name>
</gene>
<evidence type="ECO:0000256" key="10">
    <source>
        <dbReference type="ARBA" id="ARBA00030939"/>
    </source>
</evidence>
<dbReference type="Pfam" id="PF06130">
    <property type="entry name" value="PTAC"/>
    <property type="match status" value="1"/>
</dbReference>
<evidence type="ECO:0000256" key="12">
    <source>
        <dbReference type="ARBA" id="ARBA00047589"/>
    </source>
</evidence>
<evidence type="ECO:0000256" key="9">
    <source>
        <dbReference type="ARBA" id="ARBA00030044"/>
    </source>
</evidence>
<evidence type="ECO:0000256" key="5">
    <source>
        <dbReference type="ARBA" id="ARBA00022679"/>
    </source>
</evidence>
<dbReference type="STRING" id="1888891.DSOL_0640"/>
<evidence type="ECO:0000256" key="3">
    <source>
        <dbReference type="ARBA" id="ARBA00012206"/>
    </source>
</evidence>
<sequence length="250" mass="27431">MSFFDEMEYTTSNALFVPNRKYKFRVAQGADKVNAWRTSQVFFILFGSILSNREVDEIMASFKVSVGISNRHIHLSQEHIEALFGPGYTLTKTKDLSQPGQFACEETVTLIGPKGTMPGVRILGPARKASQVELSATDTFKIGVKPPVRDSGKLEETPGVDVEGPKGRVHLDQGVIVAARHIHMTPEEAAEYSLKDGDHVRVAVPGPRGGSLDHVLVRVNSNYELDLHLDTDEGNAFGLKNGQQLEVSTD</sequence>
<evidence type="ECO:0000256" key="4">
    <source>
        <dbReference type="ARBA" id="ARBA00020837"/>
    </source>
</evidence>
<evidence type="ECO:0000256" key="7">
    <source>
        <dbReference type="ARBA" id="ARBA00022833"/>
    </source>
</evidence>
<keyword evidence="6" id="KW-0479">Metal-binding</keyword>
<name>A0A1Q8R1B3_9FIRM</name>